<comment type="caution">
    <text evidence="1">The sequence shown here is derived from an EMBL/GenBank/DDBJ whole genome shotgun (WGS) entry which is preliminary data.</text>
</comment>
<evidence type="ECO:0000313" key="2">
    <source>
        <dbReference type="Proteomes" id="UP001189429"/>
    </source>
</evidence>
<feature type="non-terminal residue" evidence="1">
    <location>
        <position position="255"/>
    </location>
</feature>
<name>A0ABN9WCL0_9DINO</name>
<sequence>VGALALYSVCLETGVGFSGSPATLRALSELGILAGFGGFAVPGRPSRAGRQRHKRLCACEGPAVHPEHLVPARDLVEMRPKGAGDLPIVRVAKQPPHLPATRPVEPLAASPDGGDASRAVRAALAEADGLALTLEARQELVDDAHAASLRTARLDFGGVVDAVGAALARWGGRVRRPAPLRGAGHGQRPAFQGQLRHEMAGGGQLGYIAGMLETVLAWHWWEELPLRACDAIGDELGGMRGSAQGLLDNVANFAP</sequence>
<organism evidence="1 2">
    <name type="scientific">Prorocentrum cordatum</name>
    <dbReference type="NCBI Taxonomy" id="2364126"/>
    <lineage>
        <taxon>Eukaryota</taxon>
        <taxon>Sar</taxon>
        <taxon>Alveolata</taxon>
        <taxon>Dinophyceae</taxon>
        <taxon>Prorocentrales</taxon>
        <taxon>Prorocentraceae</taxon>
        <taxon>Prorocentrum</taxon>
    </lineage>
</organism>
<feature type="non-terminal residue" evidence="1">
    <location>
        <position position="1"/>
    </location>
</feature>
<dbReference type="EMBL" id="CAUYUJ010018305">
    <property type="protein sequence ID" value="CAK0882549.1"/>
    <property type="molecule type" value="Genomic_DNA"/>
</dbReference>
<dbReference type="Proteomes" id="UP001189429">
    <property type="component" value="Unassembled WGS sequence"/>
</dbReference>
<gene>
    <name evidence="1" type="ORF">PCOR1329_LOCUS65023</name>
</gene>
<protein>
    <submittedName>
        <fullName evidence="1">Uncharacterized protein</fullName>
    </submittedName>
</protein>
<keyword evidence="2" id="KW-1185">Reference proteome</keyword>
<reference evidence="1" key="1">
    <citation type="submission" date="2023-10" db="EMBL/GenBank/DDBJ databases">
        <authorList>
            <person name="Chen Y."/>
            <person name="Shah S."/>
            <person name="Dougan E. K."/>
            <person name="Thang M."/>
            <person name="Chan C."/>
        </authorList>
    </citation>
    <scope>NUCLEOTIDE SEQUENCE [LARGE SCALE GENOMIC DNA]</scope>
</reference>
<proteinExistence type="predicted"/>
<accession>A0ABN9WCL0</accession>
<evidence type="ECO:0000313" key="1">
    <source>
        <dbReference type="EMBL" id="CAK0882549.1"/>
    </source>
</evidence>